<keyword evidence="5 8" id="KW-0812">Transmembrane</keyword>
<dbReference type="PANTHER" id="PTHR23522">
    <property type="entry name" value="BLL5896 PROTEIN"/>
    <property type="match status" value="1"/>
</dbReference>
<dbReference type="SUPFAM" id="SSF103473">
    <property type="entry name" value="MFS general substrate transporter"/>
    <property type="match status" value="1"/>
</dbReference>
<reference evidence="9 10" key="1">
    <citation type="journal article" date="2015" name="Genome Announc.">
        <title>Expanding the biotechnology potential of lactobacilli through comparative genomics of 213 strains and associated genera.</title>
        <authorList>
            <person name="Sun Z."/>
            <person name="Harris H.M."/>
            <person name="McCann A."/>
            <person name="Guo C."/>
            <person name="Argimon S."/>
            <person name="Zhang W."/>
            <person name="Yang X."/>
            <person name="Jeffery I.B."/>
            <person name="Cooney J.C."/>
            <person name="Kagawa T.F."/>
            <person name="Liu W."/>
            <person name="Song Y."/>
            <person name="Salvetti E."/>
            <person name="Wrobel A."/>
            <person name="Rasinkangas P."/>
            <person name="Parkhill J."/>
            <person name="Rea M.C."/>
            <person name="O'Sullivan O."/>
            <person name="Ritari J."/>
            <person name="Douillard F.P."/>
            <person name="Paul Ross R."/>
            <person name="Yang R."/>
            <person name="Briner A.E."/>
            <person name="Felis G.E."/>
            <person name="de Vos W.M."/>
            <person name="Barrangou R."/>
            <person name="Klaenhammer T.R."/>
            <person name="Caufield P.W."/>
            <person name="Cui Y."/>
            <person name="Zhang H."/>
            <person name="O'Toole P.W."/>
        </authorList>
    </citation>
    <scope>NUCLEOTIDE SEQUENCE [LARGE SCALE GENOMIC DNA]</scope>
    <source>
        <strain evidence="9 10">DSM 19904</strain>
    </source>
</reference>
<feature type="transmembrane region" description="Helical" evidence="8">
    <location>
        <begin position="318"/>
        <end position="337"/>
    </location>
</feature>
<dbReference type="PANTHER" id="PTHR23522:SF10">
    <property type="entry name" value="3-PHENYLPROPIONIC ACID TRANSPORTER-RELATED"/>
    <property type="match status" value="1"/>
</dbReference>
<feature type="transmembrane region" description="Helical" evidence="8">
    <location>
        <begin position="152"/>
        <end position="170"/>
    </location>
</feature>
<keyword evidence="7 8" id="KW-0472">Membrane</keyword>
<dbReference type="GO" id="GO:0030395">
    <property type="term" value="F:lactose binding"/>
    <property type="evidence" value="ECO:0007669"/>
    <property type="project" value="TreeGrafter"/>
</dbReference>
<evidence type="ECO:0000313" key="10">
    <source>
        <dbReference type="Proteomes" id="UP000051581"/>
    </source>
</evidence>
<feature type="transmembrane region" description="Helical" evidence="8">
    <location>
        <begin position="83"/>
        <end position="102"/>
    </location>
</feature>
<comment type="caution">
    <text evidence="9">The sequence shown here is derived from an EMBL/GenBank/DDBJ whole genome shotgun (WGS) entry which is preliminary data.</text>
</comment>
<dbReference type="PATRIC" id="fig|1423808.3.peg.1057"/>
<name>A0A0R1L0R8_9LACO</name>
<feature type="transmembrane region" description="Helical" evidence="8">
    <location>
        <begin position="21"/>
        <end position="41"/>
    </location>
</feature>
<dbReference type="NCBIfam" id="TIGR00882">
    <property type="entry name" value="2A0105"/>
    <property type="match status" value="1"/>
</dbReference>
<evidence type="ECO:0000256" key="4">
    <source>
        <dbReference type="ARBA" id="ARBA00022519"/>
    </source>
</evidence>
<keyword evidence="10" id="KW-1185">Reference proteome</keyword>
<sequence length="430" mass="47824">MQNSAEAPQKKQNKHFWGFPFSHFSYFFIWATVYGYLTLWMEQVGHLNGTESGLVFSMMAGISLLFQPVFGVLSDKLLFKKNLILTISVVAIFIGPYFQWLFVPLMHINAGLVAIVTGTFLSFILNGGVSVIEQYVQRASLANGFEYSHSRLGGSAAGIVASLVAGRLFLWKPDSIFWACTAAAIVLTFLLLFSDKVNLENAAAAGDTSNSLDWKTVTSVFKIKNLWILAIFYMGASAIFDVFDQQFIIFFKTFFDTAAQGTLVYSYMTSGQTVIEFILMFPMPWIINKIGARNGLIIYGFLTCIRILGSALSPTWGWVVFFRLIAGLEMPLLLTSIMKYIAGAFDIRLYATVYALASNFAKQISVFIFSSVAGKLYDVIGYQHTYVLMGIMVFAITLFAAFTLKKEDPVQAGEIEADKGKESEIESSKE</sequence>
<keyword evidence="6 8" id="KW-1133">Transmembrane helix</keyword>
<keyword evidence="2" id="KW-0813">Transport</keyword>
<dbReference type="GO" id="GO:0005886">
    <property type="term" value="C:plasma membrane"/>
    <property type="evidence" value="ECO:0007669"/>
    <property type="project" value="UniProtKB-SubCell"/>
</dbReference>
<feature type="transmembrane region" description="Helical" evidence="8">
    <location>
        <begin position="53"/>
        <end position="71"/>
    </location>
</feature>
<dbReference type="EMBL" id="AZEA01000002">
    <property type="protein sequence ID" value="KRK89462.1"/>
    <property type="molecule type" value="Genomic_DNA"/>
</dbReference>
<feature type="transmembrane region" description="Helical" evidence="8">
    <location>
        <begin position="263"/>
        <end position="283"/>
    </location>
</feature>
<feature type="transmembrane region" description="Helical" evidence="8">
    <location>
        <begin position="108"/>
        <end position="132"/>
    </location>
</feature>
<organism evidence="9 10">
    <name type="scientific">Lentilactobacillus sunkii DSM 19904</name>
    <dbReference type="NCBI Taxonomy" id="1423808"/>
    <lineage>
        <taxon>Bacteria</taxon>
        <taxon>Bacillati</taxon>
        <taxon>Bacillota</taxon>
        <taxon>Bacilli</taxon>
        <taxon>Lactobacillales</taxon>
        <taxon>Lactobacillaceae</taxon>
        <taxon>Lentilactobacillus</taxon>
    </lineage>
</organism>
<accession>A0A0R1L0R8</accession>
<dbReference type="Gene3D" id="1.20.1250.20">
    <property type="entry name" value="MFS general substrate transporter like domains"/>
    <property type="match status" value="2"/>
</dbReference>
<keyword evidence="4" id="KW-0997">Cell inner membrane</keyword>
<evidence type="ECO:0000256" key="6">
    <source>
        <dbReference type="ARBA" id="ARBA00022989"/>
    </source>
</evidence>
<feature type="transmembrane region" description="Helical" evidence="8">
    <location>
        <begin position="349"/>
        <end position="373"/>
    </location>
</feature>
<dbReference type="Pfam" id="PF01306">
    <property type="entry name" value="LacY_symp"/>
    <property type="match status" value="1"/>
</dbReference>
<gene>
    <name evidence="9" type="ORF">FD17_GL001047</name>
</gene>
<evidence type="ECO:0000256" key="7">
    <source>
        <dbReference type="ARBA" id="ARBA00023136"/>
    </source>
</evidence>
<evidence type="ECO:0000313" key="9">
    <source>
        <dbReference type="EMBL" id="KRK89462.1"/>
    </source>
</evidence>
<protein>
    <submittedName>
        <fullName evidence="9">Na+ melibiose symporter related transporter</fullName>
    </submittedName>
</protein>
<dbReference type="RefSeq" id="WP_057823291.1">
    <property type="nucleotide sequence ID" value="NZ_AZEA01000002.1"/>
</dbReference>
<dbReference type="Proteomes" id="UP000051581">
    <property type="component" value="Unassembled WGS sequence"/>
</dbReference>
<feature type="transmembrane region" description="Helical" evidence="8">
    <location>
        <begin position="225"/>
        <end position="243"/>
    </location>
</feature>
<evidence type="ECO:0000256" key="1">
    <source>
        <dbReference type="ARBA" id="ARBA00004429"/>
    </source>
</evidence>
<proteinExistence type="predicted"/>
<evidence type="ECO:0000256" key="2">
    <source>
        <dbReference type="ARBA" id="ARBA00022448"/>
    </source>
</evidence>
<dbReference type="AlphaFoldDB" id="A0A0R1L0R8"/>
<dbReference type="PRINTS" id="PR00174">
    <property type="entry name" value="LACYSMPORT"/>
</dbReference>
<evidence type="ECO:0000256" key="3">
    <source>
        <dbReference type="ARBA" id="ARBA00022475"/>
    </source>
</evidence>
<evidence type="ECO:0000256" key="8">
    <source>
        <dbReference type="SAM" id="Phobius"/>
    </source>
</evidence>
<dbReference type="InterPro" id="IPR000576">
    <property type="entry name" value="LacY/RafB_perm_fam"/>
</dbReference>
<evidence type="ECO:0000256" key="5">
    <source>
        <dbReference type="ARBA" id="ARBA00022692"/>
    </source>
</evidence>
<dbReference type="OrthoDB" id="9150135at2"/>
<comment type="subcellular location">
    <subcellularLocation>
        <location evidence="1">Cell inner membrane</location>
        <topology evidence="1">Multi-pass membrane protein</topology>
    </subcellularLocation>
</comment>
<keyword evidence="3" id="KW-1003">Cell membrane</keyword>
<dbReference type="InterPro" id="IPR036259">
    <property type="entry name" value="MFS_trans_sf"/>
</dbReference>
<feature type="transmembrane region" description="Helical" evidence="8">
    <location>
        <begin position="176"/>
        <end position="193"/>
    </location>
</feature>
<dbReference type="GO" id="GO:0015528">
    <property type="term" value="F:lactose:proton symporter activity"/>
    <property type="evidence" value="ECO:0007669"/>
    <property type="project" value="TreeGrafter"/>
</dbReference>
<feature type="transmembrane region" description="Helical" evidence="8">
    <location>
        <begin position="295"/>
        <end position="312"/>
    </location>
</feature>
<feature type="transmembrane region" description="Helical" evidence="8">
    <location>
        <begin position="385"/>
        <end position="404"/>
    </location>
</feature>